<dbReference type="InterPro" id="IPR003743">
    <property type="entry name" value="Zf-RING_7"/>
</dbReference>
<dbReference type="PANTHER" id="PTHR39082">
    <property type="entry name" value="PHOSPHOLIPASE C-BETA-2-RELATED"/>
    <property type="match status" value="1"/>
</dbReference>
<dbReference type="RefSeq" id="WP_090742324.1">
    <property type="nucleotide sequence ID" value="NZ_CZQA01000001.1"/>
</dbReference>
<keyword evidence="5" id="KW-1185">Reference proteome</keyword>
<evidence type="ECO:0000313" key="4">
    <source>
        <dbReference type="EMBL" id="CUS31511.1"/>
    </source>
</evidence>
<sequence length="258" mass="29671">MNQKLSPLIELQKLDLRIMEITEIRRKIPERLHVAETPLRELSQALTDTKAAVDAATKERRAHEKDLEMHEVQTEKMKSHAASLKTNKEYQAHLFELELANKKRGEFEEKILLAMEKIDELQKVAKALQEKKQAQDSVFSQEKQELDKQDKELAKELARLEADYRDAAGKVEKSLLDRYNQVKATRRDQPLAAVRDGMCVGCRLQIPPQLIAQVRRSDDLHLCPYCRRILYWEGEPAKESASALSEARKADMEVGESV</sequence>
<evidence type="ECO:0000259" key="3">
    <source>
        <dbReference type="Pfam" id="PF24481"/>
    </source>
</evidence>
<dbReference type="Proteomes" id="UP000199032">
    <property type="component" value="Unassembled WGS sequence"/>
</dbReference>
<name>A0A0S4L1T2_9BACT</name>
<gene>
    <name evidence="4" type="ORF">COMA1_10141</name>
</gene>
<dbReference type="InterPro" id="IPR056003">
    <property type="entry name" value="CT398_CC_hairpin"/>
</dbReference>
<dbReference type="OrthoDB" id="9795058at2"/>
<feature type="domain" description="C4-type zinc ribbon" evidence="2">
    <location>
        <begin position="199"/>
        <end position="230"/>
    </location>
</feature>
<dbReference type="Pfam" id="PF24481">
    <property type="entry name" value="CT398_CC"/>
    <property type="match status" value="1"/>
</dbReference>
<evidence type="ECO:0000259" key="2">
    <source>
        <dbReference type="Pfam" id="PF02591"/>
    </source>
</evidence>
<protein>
    <submittedName>
        <fullName evidence="4">Uncharacterized protein</fullName>
    </submittedName>
</protein>
<organism evidence="4 5">
    <name type="scientific">Candidatus Nitrospira nitrosa</name>
    <dbReference type="NCBI Taxonomy" id="1742972"/>
    <lineage>
        <taxon>Bacteria</taxon>
        <taxon>Pseudomonadati</taxon>
        <taxon>Nitrospirota</taxon>
        <taxon>Nitrospiria</taxon>
        <taxon>Nitrospirales</taxon>
        <taxon>Nitrospiraceae</taxon>
        <taxon>Nitrospira</taxon>
    </lineage>
</organism>
<reference evidence="4 5" key="1">
    <citation type="submission" date="2015-10" db="EMBL/GenBank/DDBJ databases">
        <authorList>
            <person name="Gilbert D.G."/>
        </authorList>
    </citation>
    <scope>NUCLEOTIDE SEQUENCE [LARGE SCALE GENOMIC DNA]</scope>
    <source>
        <strain evidence="4">COMA1</strain>
    </source>
</reference>
<feature type="coiled-coil region" evidence="1">
    <location>
        <begin position="39"/>
        <end position="73"/>
    </location>
</feature>
<dbReference type="AlphaFoldDB" id="A0A0S4L1T2"/>
<dbReference type="Pfam" id="PF02591">
    <property type="entry name" value="Zn_ribbon_9"/>
    <property type="match status" value="1"/>
</dbReference>
<feature type="coiled-coil region" evidence="1">
    <location>
        <begin position="111"/>
        <end position="170"/>
    </location>
</feature>
<accession>A0A0S4L1T2</accession>
<evidence type="ECO:0000313" key="5">
    <source>
        <dbReference type="Proteomes" id="UP000199032"/>
    </source>
</evidence>
<dbReference type="InterPro" id="IPR052376">
    <property type="entry name" value="Oxidative_Scav/Glycosyltrans"/>
</dbReference>
<dbReference type="Gene3D" id="1.10.287.1490">
    <property type="match status" value="1"/>
</dbReference>
<dbReference type="PANTHER" id="PTHR39082:SF1">
    <property type="entry name" value="SCAVENGER RECEPTOR CLASS A MEMBER 3"/>
    <property type="match status" value="1"/>
</dbReference>
<dbReference type="EMBL" id="CZQA01000001">
    <property type="protein sequence ID" value="CUS31511.1"/>
    <property type="molecule type" value="Genomic_DNA"/>
</dbReference>
<keyword evidence="1" id="KW-0175">Coiled coil</keyword>
<dbReference type="STRING" id="1742972.COMA1_10141"/>
<proteinExistence type="predicted"/>
<feature type="domain" description="CT398-like coiled coil hairpin" evidence="3">
    <location>
        <begin position="11"/>
        <end position="185"/>
    </location>
</feature>
<evidence type="ECO:0000256" key="1">
    <source>
        <dbReference type="SAM" id="Coils"/>
    </source>
</evidence>